<organism evidence="2 3">
    <name type="scientific">Cinchona calisaya</name>
    <dbReference type="NCBI Taxonomy" id="153742"/>
    <lineage>
        <taxon>Eukaryota</taxon>
        <taxon>Viridiplantae</taxon>
        <taxon>Streptophyta</taxon>
        <taxon>Embryophyta</taxon>
        <taxon>Tracheophyta</taxon>
        <taxon>Spermatophyta</taxon>
        <taxon>Magnoliopsida</taxon>
        <taxon>eudicotyledons</taxon>
        <taxon>Gunneridae</taxon>
        <taxon>Pentapetalae</taxon>
        <taxon>asterids</taxon>
        <taxon>lamiids</taxon>
        <taxon>Gentianales</taxon>
        <taxon>Rubiaceae</taxon>
        <taxon>Cinchonoideae</taxon>
        <taxon>Cinchoneae</taxon>
        <taxon>Cinchona</taxon>
    </lineage>
</organism>
<evidence type="ECO:0000313" key="2">
    <source>
        <dbReference type="EMBL" id="KAL3525477.1"/>
    </source>
</evidence>
<dbReference type="EMBL" id="JBJUIK010000006">
    <property type="protein sequence ID" value="KAL3525477.1"/>
    <property type="molecule type" value="Genomic_DNA"/>
</dbReference>
<dbReference type="Proteomes" id="UP001630127">
    <property type="component" value="Unassembled WGS sequence"/>
</dbReference>
<protein>
    <submittedName>
        <fullName evidence="2">Uncharacterized protein</fullName>
    </submittedName>
</protein>
<keyword evidence="3" id="KW-1185">Reference proteome</keyword>
<feature type="region of interest" description="Disordered" evidence="1">
    <location>
        <begin position="1"/>
        <end position="120"/>
    </location>
</feature>
<gene>
    <name evidence="2" type="ORF">ACH5RR_013849</name>
</gene>
<feature type="compositionally biased region" description="Polar residues" evidence="1">
    <location>
        <begin position="13"/>
        <end position="34"/>
    </location>
</feature>
<reference evidence="2 3" key="1">
    <citation type="submission" date="2024-11" db="EMBL/GenBank/DDBJ databases">
        <title>A near-complete genome assembly of Cinchona calisaya.</title>
        <authorList>
            <person name="Lian D.C."/>
            <person name="Zhao X.W."/>
            <person name="Wei L."/>
        </authorList>
    </citation>
    <scope>NUCLEOTIDE SEQUENCE [LARGE SCALE GENOMIC DNA]</scope>
    <source>
        <tissue evidence="2">Nenye</tissue>
    </source>
</reference>
<name>A0ABD3A191_9GENT</name>
<evidence type="ECO:0000256" key="1">
    <source>
        <dbReference type="SAM" id="MobiDB-lite"/>
    </source>
</evidence>
<feature type="compositionally biased region" description="Basic residues" evidence="1">
    <location>
        <begin position="39"/>
        <end position="48"/>
    </location>
</feature>
<dbReference type="InterPro" id="IPR037690">
    <property type="entry name" value="FAM204A"/>
</dbReference>
<dbReference type="PANTHER" id="PTHR14386">
    <property type="entry name" value="PROTEIN FAM204A"/>
    <property type="match status" value="1"/>
</dbReference>
<dbReference type="PANTHER" id="PTHR14386:SF2">
    <property type="entry name" value="PROTEIN FAM204A"/>
    <property type="match status" value="1"/>
</dbReference>
<feature type="compositionally biased region" description="Basic and acidic residues" evidence="1">
    <location>
        <begin position="106"/>
        <end position="120"/>
    </location>
</feature>
<feature type="compositionally biased region" description="Polar residues" evidence="1">
    <location>
        <begin position="77"/>
        <end position="98"/>
    </location>
</feature>
<sequence length="120" mass="13598">MEEDERREVSIASAASLQRNFTPKSHITQSQLSKFQELHKRRLQMKAKSKTEKKIKGKSNEKESSGEGHDEKVSGAAGSSVSFPKQESVVAPNSVSNTKRQKKLHWGLDTKERWEMKANM</sequence>
<proteinExistence type="predicted"/>
<evidence type="ECO:0000313" key="3">
    <source>
        <dbReference type="Proteomes" id="UP001630127"/>
    </source>
</evidence>
<accession>A0ABD3A191</accession>
<dbReference type="AlphaFoldDB" id="A0ABD3A191"/>
<feature type="compositionally biased region" description="Basic and acidic residues" evidence="1">
    <location>
        <begin position="49"/>
        <end position="73"/>
    </location>
</feature>
<comment type="caution">
    <text evidence="2">The sequence shown here is derived from an EMBL/GenBank/DDBJ whole genome shotgun (WGS) entry which is preliminary data.</text>
</comment>